<accession>F2JMJ7</accession>
<reference evidence="2 3" key="1">
    <citation type="journal article" date="2011" name="J. Bacteriol.">
        <title>Complete genome sequence of the cellulose-degrading bacterium Cellulosilyticum lentocellum.</title>
        <authorList>
            <consortium name="US DOE Joint Genome Institute"/>
            <person name="Miller D.A."/>
            <person name="Suen G."/>
            <person name="Bruce D."/>
            <person name="Copeland A."/>
            <person name="Cheng J.F."/>
            <person name="Detter C."/>
            <person name="Goodwin L.A."/>
            <person name="Han C.S."/>
            <person name="Hauser L.J."/>
            <person name="Land M.L."/>
            <person name="Lapidus A."/>
            <person name="Lucas S."/>
            <person name="Meincke L."/>
            <person name="Pitluck S."/>
            <person name="Tapia R."/>
            <person name="Teshima H."/>
            <person name="Woyke T."/>
            <person name="Fox B.G."/>
            <person name="Angert E.R."/>
            <person name="Currie C.R."/>
        </authorList>
    </citation>
    <scope>NUCLEOTIDE SEQUENCE [LARGE SCALE GENOMIC DNA]</scope>
    <source>
        <strain evidence="3">ATCC 49066 / DSM 5427 / NCIMB 11756 / RHM5</strain>
    </source>
</reference>
<keyword evidence="1" id="KW-0472">Membrane</keyword>
<dbReference type="Proteomes" id="UP000008467">
    <property type="component" value="Chromosome"/>
</dbReference>
<proteinExistence type="predicted"/>
<dbReference type="EMBL" id="CP002582">
    <property type="protein sequence ID" value="ADZ83515.1"/>
    <property type="molecule type" value="Genomic_DNA"/>
</dbReference>
<evidence type="ECO:0000256" key="1">
    <source>
        <dbReference type="SAM" id="Phobius"/>
    </source>
</evidence>
<organism evidence="2 3">
    <name type="scientific">Cellulosilyticum lentocellum (strain ATCC 49066 / DSM 5427 / NCIMB 11756 / RHM5)</name>
    <name type="common">Clostridium lentocellum</name>
    <dbReference type="NCBI Taxonomy" id="642492"/>
    <lineage>
        <taxon>Bacteria</taxon>
        <taxon>Bacillati</taxon>
        <taxon>Bacillota</taxon>
        <taxon>Clostridia</taxon>
        <taxon>Lachnospirales</taxon>
        <taxon>Cellulosilyticaceae</taxon>
        <taxon>Cellulosilyticum</taxon>
    </lineage>
</organism>
<dbReference type="RefSeq" id="WP_013656812.1">
    <property type="nucleotide sequence ID" value="NC_015275.1"/>
</dbReference>
<dbReference type="AlphaFoldDB" id="F2JMJ7"/>
<sequence length="186" mass="21162">MIVQGCHYIEEQKKKYLKHTLIWTAIVAVLFGSGLFLVGKRENYFTVIAGVLVLGIALNLSRYIGFRKFKDGKEVSAKILEGMKGSYDLFHSAIIPDARGTAFFEHIVVTSRSMYFISESSEMIKKYRLCLENKLASKGIPMKSIHFVHVDNEVQIKNLAIKIEKDACYTNEKLGEYTKVINDLLM</sequence>
<dbReference type="HOGENOM" id="CLU_1452004_0_0_9"/>
<dbReference type="STRING" id="642492.Clole_1792"/>
<protein>
    <submittedName>
        <fullName evidence="2">Uncharacterized protein</fullName>
    </submittedName>
</protein>
<evidence type="ECO:0000313" key="3">
    <source>
        <dbReference type="Proteomes" id="UP000008467"/>
    </source>
</evidence>
<evidence type="ECO:0000313" key="2">
    <source>
        <dbReference type="EMBL" id="ADZ83515.1"/>
    </source>
</evidence>
<gene>
    <name evidence="2" type="ordered locus">Clole_1792</name>
</gene>
<feature type="transmembrane region" description="Helical" evidence="1">
    <location>
        <begin position="44"/>
        <end position="64"/>
    </location>
</feature>
<keyword evidence="1" id="KW-0812">Transmembrane</keyword>
<dbReference type="KEGG" id="cle:Clole_1792"/>
<keyword evidence="1" id="KW-1133">Transmembrane helix</keyword>
<name>F2JMJ7_CELLD</name>
<keyword evidence="3" id="KW-1185">Reference proteome</keyword>
<feature type="transmembrane region" description="Helical" evidence="1">
    <location>
        <begin position="21"/>
        <end position="38"/>
    </location>
</feature>